<feature type="compositionally biased region" description="Low complexity" evidence="1">
    <location>
        <begin position="353"/>
        <end position="395"/>
    </location>
</feature>
<evidence type="ECO:0000256" key="1">
    <source>
        <dbReference type="SAM" id="MobiDB-lite"/>
    </source>
</evidence>
<sequence>MLEMAARPAMRRWKGISWSAPPMEPATAPQMGTPTAAAAQPCRAMQTAPAGATTPGMLTAPAAATTIGMQAFMSLASRSQVTLPPATRQAVMCLPSQRTRRSGWSCITASSRQLKLPSMEAALSFGNRCLLVVSVAVPPLLAAILKLHQAFKDQDRDTCSGKATRALDTTQTCNKSSSPLLTLAALQNLVGELSSLATVGSSRPATTLAGNSLSGGDQGFGLPHTTPLPPRRLAWHTGADPHTVTHVPASPLPMTPRSRASGPPSHLHLHNRNTPGDVHTLLAYGAGPAAAATAASPQPHADRQQHTGRAPGQQQQQPAPHSPGAAAAAPAAAIGGRTRHHKGSNRKAHRRAAAASAMALLTQQQQQQQQQDSSAPASAPGARLLAPAGAASPQHLGRHHHHRRKRGVRSGHDDPTTPPTPIQHLTPMQVSSQLQALLQSVQRTPSPDQDLSSPSSSHTAAPGLHAAQPRGLDNQQQYSPGGVPHLSGHFTQGIDPHLSEHSTRGVGPYPSGRFTHDPSTDGLLWQGSGTTGDLEEQQEWQRIQALLQRAQYLAGKLVRQQQSQAQSSDASSASSDAPSSLSHSSDNSSSSSSSTQPPQQQQQAMASTGRKWQSKRGSRSSEGLGGAAASRSDRTYGHWNSRCFQQARVQQRWSAGSQCTKLEASVNQQLGT</sequence>
<feature type="region of interest" description="Disordered" evidence="1">
    <location>
        <begin position="208"/>
        <end position="424"/>
    </location>
</feature>
<feature type="region of interest" description="Disordered" evidence="1">
    <location>
        <begin position="563"/>
        <end position="637"/>
    </location>
</feature>
<feature type="region of interest" description="Disordered" evidence="1">
    <location>
        <begin position="440"/>
        <end position="530"/>
    </location>
</feature>
<protein>
    <submittedName>
        <fullName evidence="2">Uncharacterized protein</fullName>
    </submittedName>
</protein>
<dbReference type="EMBL" id="HBIP01033359">
    <property type="protein sequence ID" value="CAE0505280.1"/>
    <property type="molecule type" value="Transcribed_RNA"/>
</dbReference>
<feature type="compositionally biased region" description="Low complexity" evidence="1">
    <location>
        <begin position="308"/>
        <end position="336"/>
    </location>
</feature>
<dbReference type="AlphaFoldDB" id="A0A7S3VT98"/>
<accession>A0A7S3VT98</accession>
<feature type="compositionally biased region" description="Low complexity" evidence="1">
    <location>
        <begin position="440"/>
        <end position="457"/>
    </location>
</feature>
<feature type="compositionally biased region" description="Basic residues" evidence="1">
    <location>
        <begin position="337"/>
        <end position="352"/>
    </location>
</feature>
<organism evidence="2">
    <name type="scientific">Dunaliella tertiolecta</name>
    <name type="common">Green alga</name>
    <dbReference type="NCBI Taxonomy" id="3047"/>
    <lineage>
        <taxon>Eukaryota</taxon>
        <taxon>Viridiplantae</taxon>
        <taxon>Chlorophyta</taxon>
        <taxon>core chlorophytes</taxon>
        <taxon>Chlorophyceae</taxon>
        <taxon>CS clade</taxon>
        <taxon>Chlamydomonadales</taxon>
        <taxon>Dunaliellaceae</taxon>
        <taxon>Dunaliella</taxon>
    </lineage>
</organism>
<reference evidence="2" key="1">
    <citation type="submission" date="2021-01" db="EMBL/GenBank/DDBJ databases">
        <authorList>
            <person name="Corre E."/>
            <person name="Pelletier E."/>
            <person name="Niang G."/>
            <person name="Scheremetjew M."/>
            <person name="Finn R."/>
            <person name="Kale V."/>
            <person name="Holt S."/>
            <person name="Cochrane G."/>
            <person name="Meng A."/>
            <person name="Brown T."/>
            <person name="Cohen L."/>
        </authorList>
    </citation>
    <scope>NUCLEOTIDE SEQUENCE</scope>
    <source>
        <strain evidence="2">CCMP1320</strain>
    </source>
</reference>
<feature type="compositionally biased region" description="Low complexity" evidence="1">
    <location>
        <begin position="563"/>
        <end position="607"/>
    </location>
</feature>
<evidence type="ECO:0000313" key="2">
    <source>
        <dbReference type="EMBL" id="CAE0505280.1"/>
    </source>
</evidence>
<proteinExistence type="predicted"/>
<feature type="compositionally biased region" description="Low complexity" evidence="1">
    <location>
        <begin position="283"/>
        <end position="299"/>
    </location>
</feature>
<name>A0A7S3VT98_DUNTE</name>
<feature type="compositionally biased region" description="Basic residues" evidence="1">
    <location>
        <begin position="396"/>
        <end position="409"/>
    </location>
</feature>
<gene>
    <name evidence="2" type="ORF">DTER00134_LOCUS20353</name>
</gene>